<dbReference type="EMBL" id="CABVIK010000039">
    <property type="protein sequence ID" value="VVP61742.1"/>
    <property type="molecule type" value="Genomic_DNA"/>
</dbReference>
<evidence type="ECO:0000313" key="1">
    <source>
        <dbReference type="EMBL" id="VVP61742.1"/>
    </source>
</evidence>
<evidence type="ECO:0000313" key="2">
    <source>
        <dbReference type="Proteomes" id="UP000349468"/>
    </source>
</evidence>
<organism evidence="1 2">
    <name type="scientific">Pseudomonas fluorescens</name>
    <dbReference type="NCBI Taxonomy" id="294"/>
    <lineage>
        <taxon>Bacteria</taxon>
        <taxon>Pseudomonadati</taxon>
        <taxon>Pseudomonadota</taxon>
        <taxon>Gammaproteobacteria</taxon>
        <taxon>Pseudomonadales</taxon>
        <taxon>Pseudomonadaceae</taxon>
        <taxon>Pseudomonas</taxon>
    </lineage>
</organism>
<protein>
    <submittedName>
        <fullName evidence="1">Uncharacterized protein</fullName>
    </submittedName>
</protein>
<dbReference type="AlphaFoldDB" id="A0A5E7QHL9"/>
<sequence length="229" mass="25334">MSGPFDISIRSNLKEITRSLSALANKQIAFATAQALTELAKEVQADEIENIATTLKKPKPFTQKSVGMQGARKDTLRASVFVRPVSAKYLAPYEDGGNHVLPGDSKAILNPKNIRLDQYGQLPRKVLDRLKARKDIFIGPVKTKSGIVNGVWQRAYFRPKGSERGRSHQGGEVRRGANTTGRLKLLIRFGDALVVSKRLNYRSRAKALVDRRFNAVFDEAMSKALASAK</sequence>
<dbReference type="Proteomes" id="UP000349468">
    <property type="component" value="Unassembled WGS sequence"/>
</dbReference>
<gene>
    <name evidence="1" type="ORF">PS870_06430</name>
</gene>
<proteinExistence type="predicted"/>
<name>A0A5E7QHL9_PSEFL</name>
<accession>A0A5E7QHL9</accession>
<reference evidence="1 2" key="1">
    <citation type="submission" date="2019-09" db="EMBL/GenBank/DDBJ databases">
        <authorList>
            <person name="Chandra G."/>
            <person name="Truman W A."/>
        </authorList>
    </citation>
    <scope>NUCLEOTIDE SEQUENCE [LARGE SCALE GENOMIC DNA]</scope>
    <source>
        <strain evidence="1">PS870</strain>
    </source>
</reference>